<dbReference type="PROSITE" id="PS51272">
    <property type="entry name" value="SLH"/>
    <property type="match status" value="1"/>
</dbReference>
<dbReference type="OrthoDB" id="2506510at2"/>
<reference evidence="2 3" key="1">
    <citation type="submission" date="2017-07" db="EMBL/GenBank/DDBJ databases">
        <title>Genome sequencing and assembly of Paenibacillus rigui.</title>
        <authorList>
            <person name="Mayilraj S."/>
        </authorList>
    </citation>
    <scope>NUCLEOTIDE SEQUENCE [LARGE SCALE GENOMIC DNA]</scope>
    <source>
        <strain evidence="2 3">JCM 16352</strain>
    </source>
</reference>
<gene>
    <name evidence="2" type="ORF">CF651_28290</name>
</gene>
<dbReference type="RefSeq" id="WP_094018217.1">
    <property type="nucleotide sequence ID" value="NZ_NMQW01000053.1"/>
</dbReference>
<dbReference type="Pfam" id="PF00395">
    <property type="entry name" value="SLH"/>
    <property type="match status" value="1"/>
</dbReference>
<keyword evidence="3" id="KW-1185">Reference proteome</keyword>
<sequence length="84" mass="9016">MVTIFARILDLSLLAKNTSANFTDVDIDYWAKDGIQQAAAAHLVPGATDAKFEPNNNATRAEAVAIMIRALESDGSIKELIQGL</sequence>
<feature type="domain" description="SLH" evidence="1">
    <location>
        <begin position="18"/>
        <end position="81"/>
    </location>
</feature>
<name>A0A229UHM9_9BACL</name>
<proteinExistence type="predicted"/>
<organism evidence="2 3">
    <name type="scientific">Paenibacillus rigui</name>
    <dbReference type="NCBI Taxonomy" id="554312"/>
    <lineage>
        <taxon>Bacteria</taxon>
        <taxon>Bacillati</taxon>
        <taxon>Bacillota</taxon>
        <taxon>Bacilli</taxon>
        <taxon>Bacillales</taxon>
        <taxon>Paenibacillaceae</taxon>
        <taxon>Paenibacillus</taxon>
    </lineage>
</organism>
<evidence type="ECO:0000313" key="3">
    <source>
        <dbReference type="Proteomes" id="UP000215509"/>
    </source>
</evidence>
<evidence type="ECO:0000313" key="2">
    <source>
        <dbReference type="EMBL" id="OXM82914.1"/>
    </source>
</evidence>
<dbReference type="Proteomes" id="UP000215509">
    <property type="component" value="Unassembled WGS sequence"/>
</dbReference>
<dbReference type="EMBL" id="NMQW01000053">
    <property type="protein sequence ID" value="OXM82914.1"/>
    <property type="molecule type" value="Genomic_DNA"/>
</dbReference>
<comment type="caution">
    <text evidence="2">The sequence shown here is derived from an EMBL/GenBank/DDBJ whole genome shotgun (WGS) entry which is preliminary data.</text>
</comment>
<protein>
    <recommendedName>
        <fullName evidence="1">SLH domain-containing protein</fullName>
    </recommendedName>
</protein>
<accession>A0A229UHM9</accession>
<evidence type="ECO:0000259" key="1">
    <source>
        <dbReference type="PROSITE" id="PS51272"/>
    </source>
</evidence>
<dbReference type="AlphaFoldDB" id="A0A229UHM9"/>
<dbReference type="InterPro" id="IPR001119">
    <property type="entry name" value="SLH_dom"/>
</dbReference>